<gene>
    <name evidence="11" type="ORF">ACFPCY_12505</name>
</gene>
<keyword evidence="4" id="KW-0285">Flavoprotein</keyword>
<dbReference type="Pfam" id="PF02424">
    <property type="entry name" value="ApbE"/>
    <property type="match status" value="2"/>
</dbReference>
<reference evidence="12" key="1">
    <citation type="journal article" date="2019" name="Int. J. Syst. Evol. Microbiol.">
        <title>The Global Catalogue of Microorganisms (GCM) 10K type strain sequencing project: providing services to taxonomists for standard genome sequencing and annotation.</title>
        <authorList>
            <consortium name="The Broad Institute Genomics Platform"/>
            <consortium name="The Broad Institute Genome Sequencing Center for Infectious Disease"/>
            <person name="Wu L."/>
            <person name="Ma J."/>
        </authorList>
    </citation>
    <scope>NUCLEOTIDE SEQUENCE [LARGE SCALE GENOMIC DNA]</scope>
    <source>
        <strain evidence="12">KLKA75</strain>
    </source>
</reference>
<keyword evidence="12" id="KW-1185">Reference proteome</keyword>
<keyword evidence="5 11" id="KW-0808">Transferase</keyword>
<sequence length="261" mass="27904">MPEEGARPPREVRVVRVMGTVFSFDVRTPMTPQIRRALDEAEDWLRRVDAVFSTYRPESEISRLAAGTLTLDRCAPEVHEVLALCAEIAEESDGRFTWTPGGRLDPSGMVKGWAAEAASDLLFAAGASDHCVNAGGDVQARGSAAPGRPWRIGLAHPHHPGDLTAVVTGTDVAVATSGTAERGGHIIDPRTGRPATDLVSLTVVGRHLTRVDALATAAFAMGEDARDWITDLPDIEAFAVTPEGRAWQTPGLPLWLPTHPA</sequence>
<protein>
    <recommendedName>
        <fullName evidence="3">FAD:protein FMN transferase</fullName>
        <ecNumber evidence="2">2.7.1.180</ecNumber>
    </recommendedName>
    <alternativeName>
        <fullName evidence="9">Flavin transferase</fullName>
    </alternativeName>
</protein>
<comment type="catalytic activity">
    <reaction evidence="10">
        <text>L-threonyl-[protein] + FAD = FMN-L-threonyl-[protein] + AMP + H(+)</text>
        <dbReference type="Rhea" id="RHEA:36847"/>
        <dbReference type="Rhea" id="RHEA-COMP:11060"/>
        <dbReference type="Rhea" id="RHEA-COMP:11061"/>
        <dbReference type="ChEBI" id="CHEBI:15378"/>
        <dbReference type="ChEBI" id="CHEBI:30013"/>
        <dbReference type="ChEBI" id="CHEBI:57692"/>
        <dbReference type="ChEBI" id="CHEBI:74257"/>
        <dbReference type="ChEBI" id="CHEBI:456215"/>
        <dbReference type="EC" id="2.7.1.180"/>
    </reaction>
</comment>
<comment type="caution">
    <text evidence="11">The sequence shown here is derived from an EMBL/GenBank/DDBJ whole genome shotgun (WGS) entry which is preliminary data.</text>
</comment>
<proteinExistence type="predicted"/>
<dbReference type="PANTHER" id="PTHR30040">
    <property type="entry name" value="THIAMINE BIOSYNTHESIS LIPOPROTEIN APBE"/>
    <property type="match status" value="1"/>
</dbReference>
<evidence type="ECO:0000256" key="5">
    <source>
        <dbReference type="ARBA" id="ARBA00022679"/>
    </source>
</evidence>
<evidence type="ECO:0000256" key="3">
    <source>
        <dbReference type="ARBA" id="ARBA00016337"/>
    </source>
</evidence>
<dbReference type="RefSeq" id="WP_378254498.1">
    <property type="nucleotide sequence ID" value="NZ_JBHSIT010000003.1"/>
</dbReference>
<organism evidence="11 12">
    <name type="scientific">Actinomadura gamaensis</name>
    <dbReference type="NCBI Taxonomy" id="1763541"/>
    <lineage>
        <taxon>Bacteria</taxon>
        <taxon>Bacillati</taxon>
        <taxon>Actinomycetota</taxon>
        <taxon>Actinomycetes</taxon>
        <taxon>Streptosporangiales</taxon>
        <taxon>Thermomonosporaceae</taxon>
        <taxon>Actinomadura</taxon>
    </lineage>
</organism>
<dbReference type="PANTHER" id="PTHR30040:SF2">
    <property type="entry name" value="FAD:PROTEIN FMN TRANSFERASE"/>
    <property type="match status" value="1"/>
</dbReference>
<dbReference type="Gene3D" id="3.10.520.10">
    <property type="entry name" value="ApbE-like domains"/>
    <property type="match status" value="2"/>
</dbReference>
<name>A0ABV9TVK7_9ACTN</name>
<dbReference type="SUPFAM" id="SSF143631">
    <property type="entry name" value="ApbE-like"/>
    <property type="match status" value="1"/>
</dbReference>
<keyword evidence="7" id="KW-0274">FAD</keyword>
<keyword evidence="8" id="KW-0460">Magnesium</keyword>
<dbReference type="EC" id="2.7.1.180" evidence="2"/>
<evidence type="ECO:0000256" key="6">
    <source>
        <dbReference type="ARBA" id="ARBA00022723"/>
    </source>
</evidence>
<dbReference type="InterPro" id="IPR003374">
    <property type="entry name" value="ApbE-like_sf"/>
</dbReference>
<evidence type="ECO:0000256" key="2">
    <source>
        <dbReference type="ARBA" id="ARBA00011955"/>
    </source>
</evidence>
<dbReference type="EMBL" id="JBHSIT010000003">
    <property type="protein sequence ID" value="MFC4908147.1"/>
    <property type="molecule type" value="Genomic_DNA"/>
</dbReference>
<evidence type="ECO:0000256" key="7">
    <source>
        <dbReference type="ARBA" id="ARBA00022827"/>
    </source>
</evidence>
<evidence type="ECO:0000256" key="1">
    <source>
        <dbReference type="ARBA" id="ARBA00001946"/>
    </source>
</evidence>
<dbReference type="GO" id="GO:0016740">
    <property type="term" value="F:transferase activity"/>
    <property type="evidence" value="ECO:0007669"/>
    <property type="project" value="UniProtKB-KW"/>
</dbReference>
<dbReference type="InterPro" id="IPR024932">
    <property type="entry name" value="ApbE"/>
</dbReference>
<evidence type="ECO:0000256" key="8">
    <source>
        <dbReference type="ARBA" id="ARBA00022842"/>
    </source>
</evidence>
<evidence type="ECO:0000256" key="10">
    <source>
        <dbReference type="ARBA" id="ARBA00048540"/>
    </source>
</evidence>
<keyword evidence="6" id="KW-0479">Metal-binding</keyword>
<dbReference type="Proteomes" id="UP001595872">
    <property type="component" value="Unassembled WGS sequence"/>
</dbReference>
<evidence type="ECO:0000313" key="12">
    <source>
        <dbReference type="Proteomes" id="UP001595872"/>
    </source>
</evidence>
<evidence type="ECO:0000256" key="9">
    <source>
        <dbReference type="ARBA" id="ARBA00031306"/>
    </source>
</evidence>
<evidence type="ECO:0000256" key="4">
    <source>
        <dbReference type="ARBA" id="ARBA00022630"/>
    </source>
</evidence>
<evidence type="ECO:0000313" key="11">
    <source>
        <dbReference type="EMBL" id="MFC4908147.1"/>
    </source>
</evidence>
<comment type="cofactor">
    <cofactor evidence="1">
        <name>Mg(2+)</name>
        <dbReference type="ChEBI" id="CHEBI:18420"/>
    </cofactor>
</comment>
<accession>A0ABV9TVK7</accession>